<proteinExistence type="predicted"/>
<dbReference type="Proteomes" id="UP000053424">
    <property type="component" value="Unassembled WGS sequence"/>
</dbReference>
<dbReference type="EMBL" id="KN831782">
    <property type="protein sequence ID" value="KIM40746.1"/>
    <property type="molecule type" value="Genomic_DNA"/>
</dbReference>
<evidence type="ECO:0000313" key="1">
    <source>
        <dbReference type="EMBL" id="KIM40746.1"/>
    </source>
</evidence>
<evidence type="ECO:0000313" key="2">
    <source>
        <dbReference type="Proteomes" id="UP000053424"/>
    </source>
</evidence>
<reference evidence="2" key="2">
    <citation type="submission" date="2015-01" db="EMBL/GenBank/DDBJ databases">
        <title>Evolutionary Origins and Diversification of the Mycorrhizal Mutualists.</title>
        <authorList>
            <consortium name="DOE Joint Genome Institute"/>
            <consortium name="Mycorrhizal Genomics Consortium"/>
            <person name="Kohler A."/>
            <person name="Kuo A."/>
            <person name="Nagy L.G."/>
            <person name="Floudas D."/>
            <person name="Copeland A."/>
            <person name="Barry K.W."/>
            <person name="Cichocki N."/>
            <person name="Veneault-Fourrey C."/>
            <person name="LaButti K."/>
            <person name="Lindquist E.A."/>
            <person name="Lipzen A."/>
            <person name="Lundell T."/>
            <person name="Morin E."/>
            <person name="Murat C."/>
            <person name="Riley R."/>
            <person name="Ohm R."/>
            <person name="Sun H."/>
            <person name="Tunlid A."/>
            <person name="Henrissat B."/>
            <person name="Grigoriev I.V."/>
            <person name="Hibbett D.S."/>
            <person name="Martin F."/>
        </authorList>
    </citation>
    <scope>NUCLEOTIDE SEQUENCE [LARGE SCALE GENOMIC DNA]</scope>
    <source>
        <strain evidence="2">h7</strain>
    </source>
</reference>
<protein>
    <submittedName>
        <fullName evidence="1">Uncharacterized protein</fullName>
    </submittedName>
</protein>
<organism evidence="1 2">
    <name type="scientific">Hebeloma cylindrosporum</name>
    <dbReference type="NCBI Taxonomy" id="76867"/>
    <lineage>
        <taxon>Eukaryota</taxon>
        <taxon>Fungi</taxon>
        <taxon>Dikarya</taxon>
        <taxon>Basidiomycota</taxon>
        <taxon>Agaricomycotina</taxon>
        <taxon>Agaricomycetes</taxon>
        <taxon>Agaricomycetidae</taxon>
        <taxon>Agaricales</taxon>
        <taxon>Agaricineae</taxon>
        <taxon>Hymenogastraceae</taxon>
        <taxon>Hebeloma</taxon>
    </lineage>
</organism>
<dbReference type="HOGENOM" id="CLU_2722519_0_0_1"/>
<sequence>MDRKCDGCQYSHSRDTSFLMGQEKEVAGGQKKAASRTGFPGTLGETICIKTSNLMADSSTASTFNINAHPRL</sequence>
<dbReference type="AlphaFoldDB" id="A0A0C3CAX9"/>
<name>A0A0C3CAX9_HEBCY</name>
<keyword evidence="2" id="KW-1185">Reference proteome</keyword>
<gene>
    <name evidence="1" type="ORF">M413DRAFT_446135</name>
</gene>
<reference evidence="1 2" key="1">
    <citation type="submission" date="2014-04" db="EMBL/GenBank/DDBJ databases">
        <authorList>
            <consortium name="DOE Joint Genome Institute"/>
            <person name="Kuo A."/>
            <person name="Gay G."/>
            <person name="Dore J."/>
            <person name="Kohler A."/>
            <person name="Nagy L.G."/>
            <person name="Floudas D."/>
            <person name="Copeland A."/>
            <person name="Barry K.W."/>
            <person name="Cichocki N."/>
            <person name="Veneault-Fourrey C."/>
            <person name="LaButti K."/>
            <person name="Lindquist E.A."/>
            <person name="Lipzen A."/>
            <person name="Lundell T."/>
            <person name="Morin E."/>
            <person name="Murat C."/>
            <person name="Sun H."/>
            <person name="Tunlid A."/>
            <person name="Henrissat B."/>
            <person name="Grigoriev I.V."/>
            <person name="Hibbett D.S."/>
            <person name="Martin F."/>
            <person name="Nordberg H.P."/>
            <person name="Cantor M.N."/>
            <person name="Hua S.X."/>
        </authorList>
    </citation>
    <scope>NUCLEOTIDE SEQUENCE [LARGE SCALE GENOMIC DNA]</scope>
    <source>
        <strain evidence="2">h7</strain>
    </source>
</reference>
<accession>A0A0C3CAX9</accession>